<name>A0A2T4IIL7_9RHOO</name>
<accession>A0A2T4IIL7</accession>
<proteinExistence type="predicted"/>
<gene>
    <name evidence="1" type="ORF">C8261_02730</name>
</gene>
<dbReference type="AlphaFoldDB" id="A0A2T4IIL7"/>
<keyword evidence="2" id="KW-1185">Reference proteome</keyword>
<dbReference type="OrthoDB" id="9181654at2"/>
<dbReference type="Pfam" id="PF13997">
    <property type="entry name" value="YqjK"/>
    <property type="match status" value="1"/>
</dbReference>
<dbReference type="RefSeq" id="WP_107492130.1">
    <property type="nucleotide sequence ID" value="NZ_PZKC01000002.1"/>
</dbReference>
<sequence>MNARVIELALRKQRLQIQAEGQRADMLRRLEGFESALDVADGVRENLRWASQHTPALSAGAVLFVLWKPRLVLRLAKRAWLGWMLYRKVGRAAAPALAAAAGLLSRWRAARAG</sequence>
<evidence type="ECO:0008006" key="3">
    <source>
        <dbReference type="Google" id="ProtNLM"/>
    </source>
</evidence>
<dbReference type="Proteomes" id="UP000241193">
    <property type="component" value="Unassembled WGS sequence"/>
</dbReference>
<evidence type="ECO:0000313" key="1">
    <source>
        <dbReference type="EMBL" id="PTD97610.1"/>
    </source>
</evidence>
<organism evidence="1 2">
    <name type="scientific">Pseudothauera lacus</name>
    <dbReference type="NCBI Taxonomy" id="2136175"/>
    <lineage>
        <taxon>Bacteria</taxon>
        <taxon>Pseudomonadati</taxon>
        <taxon>Pseudomonadota</taxon>
        <taxon>Betaproteobacteria</taxon>
        <taxon>Rhodocyclales</taxon>
        <taxon>Zoogloeaceae</taxon>
        <taxon>Pseudothauera</taxon>
    </lineage>
</organism>
<reference evidence="1 2" key="1">
    <citation type="submission" date="2018-03" db="EMBL/GenBank/DDBJ databases">
        <authorList>
            <person name="Keele B.F."/>
        </authorList>
    </citation>
    <scope>NUCLEOTIDE SEQUENCE [LARGE SCALE GENOMIC DNA]</scope>
    <source>
        <strain evidence="1 2">D20</strain>
    </source>
</reference>
<protein>
    <recommendedName>
        <fullName evidence="3">YqjK-like protein</fullName>
    </recommendedName>
</protein>
<dbReference type="EMBL" id="PZKC01000002">
    <property type="protein sequence ID" value="PTD97610.1"/>
    <property type="molecule type" value="Genomic_DNA"/>
</dbReference>
<reference evidence="1 2" key="2">
    <citation type="submission" date="2018-04" db="EMBL/GenBank/DDBJ databases">
        <title>Thauera lacus sp. nov., isolated from an saline lake in Inner Mongolia, China.</title>
        <authorList>
            <person name="Liang Q.-Y."/>
        </authorList>
    </citation>
    <scope>NUCLEOTIDE SEQUENCE [LARGE SCALE GENOMIC DNA]</scope>
    <source>
        <strain evidence="1 2">D20</strain>
    </source>
</reference>
<comment type="caution">
    <text evidence="1">The sequence shown here is derived from an EMBL/GenBank/DDBJ whole genome shotgun (WGS) entry which is preliminary data.</text>
</comment>
<dbReference type="InterPro" id="IPR025612">
    <property type="entry name" value="YqjK"/>
</dbReference>
<evidence type="ECO:0000313" key="2">
    <source>
        <dbReference type="Proteomes" id="UP000241193"/>
    </source>
</evidence>